<dbReference type="EMBL" id="BKCP01005739">
    <property type="protein sequence ID" value="GER39816.1"/>
    <property type="molecule type" value="Genomic_DNA"/>
</dbReference>
<evidence type="ECO:0000313" key="2">
    <source>
        <dbReference type="EMBL" id="GER39816.1"/>
    </source>
</evidence>
<evidence type="ECO:0000256" key="1">
    <source>
        <dbReference type="SAM" id="MobiDB-lite"/>
    </source>
</evidence>
<keyword evidence="3" id="KW-1185">Reference proteome</keyword>
<accession>A0A5A7Q4J2</accession>
<comment type="caution">
    <text evidence="2">The sequence shown here is derived from an EMBL/GenBank/DDBJ whole genome shotgun (WGS) entry which is preliminary data.</text>
</comment>
<proteinExistence type="predicted"/>
<name>A0A5A7Q4J2_STRAF</name>
<feature type="region of interest" description="Disordered" evidence="1">
    <location>
        <begin position="61"/>
        <end position="84"/>
    </location>
</feature>
<gene>
    <name evidence="2" type="ORF">STAS_16451</name>
</gene>
<sequence length="138" mass="15622">MVCWDATWGIITGSEDVWSKDLRLLKPLIAKNGHLRYFDIENKVCMHYEVLTTILYGSTARGSGTRASTQPTMEESGRGRRTYAPLTSNDMFSDEHIHLMGTPNSNRCTCRCKGTFSTFDAMMNTITEMNRIIQQSVT</sequence>
<dbReference type="AlphaFoldDB" id="A0A5A7Q4J2"/>
<organism evidence="2 3">
    <name type="scientific">Striga asiatica</name>
    <name type="common">Asiatic witchweed</name>
    <name type="synonym">Buchnera asiatica</name>
    <dbReference type="NCBI Taxonomy" id="4170"/>
    <lineage>
        <taxon>Eukaryota</taxon>
        <taxon>Viridiplantae</taxon>
        <taxon>Streptophyta</taxon>
        <taxon>Embryophyta</taxon>
        <taxon>Tracheophyta</taxon>
        <taxon>Spermatophyta</taxon>
        <taxon>Magnoliopsida</taxon>
        <taxon>eudicotyledons</taxon>
        <taxon>Gunneridae</taxon>
        <taxon>Pentapetalae</taxon>
        <taxon>asterids</taxon>
        <taxon>lamiids</taxon>
        <taxon>Lamiales</taxon>
        <taxon>Orobanchaceae</taxon>
        <taxon>Buchnereae</taxon>
        <taxon>Striga</taxon>
    </lineage>
</organism>
<feature type="compositionally biased region" description="Polar residues" evidence="1">
    <location>
        <begin position="61"/>
        <end position="73"/>
    </location>
</feature>
<evidence type="ECO:0000313" key="3">
    <source>
        <dbReference type="Proteomes" id="UP000325081"/>
    </source>
</evidence>
<reference evidence="3" key="1">
    <citation type="journal article" date="2019" name="Curr. Biol.">
        <title>Genome Sequence of Striga asiatica Provides Insight into the Evolution of Plant Parasitism.</title>
        <authorList>
            <person name="Yoshida S."/>
            <person name="Kim S."/>
            <person name="Wafula E.K."/>
            <person name="Tanskanen J."/>
            <person name="Kim Y.M."/>
            <person name="Honaas L."/>
            <person name="Yang Z."/>
            <person name="Spallek T."/>
            <person name="Conn C.E."/>
            <person name="Ichihashi Y."/>
            <person name="Cheong K."/>
            <person name="Cui S."/>
            <person name="Der J.P."/>
            <person name="Gundlach H."/>
            <person name="Jiao Y."/>
            <person name="Hori C."/>
            <person name="Ishida J.K."/>
            <person name="Kasahara H."/>
            <person name="Kiba T."/>
            <person name="Kim M.S."/>
            <person name="Koo N."/>
            <person name="Laohavisit A."/>
            <person name="Lee Y.H."/>
            <person name="Lumba S."/>
            <person name="McCourt P."/>
            <person name="Mortimer J.C."/>
            <person name="Mutuku J.M."/>
            <person name="Nomura T."/>
            <person name="Sasaki-Sekimoto Y."/>
            <person name="Seto Y."/>
            <person name="Wang Y."/>
            <person name="Wakatake T."/>
            <person name="Sakakibara H."/>
            <person name="Demura T."/>
            <person name="Yamaguchi S."/>
            <person name="Yoneyama K."/>
            <person name="Manabe R.I."/>
            <person name="Nelson D.C."/>
            <person name="Schulman A.H."/>
            <person name="Timko M.P."/>
            <person name="dePamphilis C.W."/>
            <person name="Choi D."/>
            <person name="Shirasu K."/>
        </authorList>
    </citation>
    <scope>NUCLEOTIDE SEQUENCE [LARGE SCALE GENOMIC DNA]</scope>
    <source>
        <strain evidence="3">cv. UVA1</strain>
    </source>
</reference>
<dbReference type="Proteomes" id="UP000325081">
    <property type="component" value="Unassembled WGS sequence"/>
</dbReference>
<protein>
    <submittedName>
        <fullName evidence="2">Uncharacterized protein</fullName>
    </submittedName>
</protein>